<evidence type="ECO:0000256" key="1">
    <source>
        <dbReference type="SAM" id="Phobius"/>
    </source>
</evidence>
<evidence type="ECO:0000313" key="2">
    <source>
        <dbReference type="EMBL" id="AIU69220.1"/>
    </source>
</evidence>
<dbReference type="Gene3D" id="1.10.1760.20">
    <property type="match status" value="1"/>
</dbReference>
<dbReference type="EMBL" id="CP008887">
    <property type="protein sequence ID" value="AIU69220.1"/>
    <property type="molecule type" value="Genomic_DNA"/>
</dbReference>
<dbReference type="OrthoDB" id="31497at2157"/>
<feature type="transmembrane region" description="Helical" evidence="1">
    <location>
        <begin position="12"/>
        <end position="29"/>
    </location>
</feature>
<keyword evidence="1" id="KW-1133">Transmembrane helix</keyword>
<dbReference type="RefSeq" id="WP_050002199.1">
    <property type="nucleotide sequence ID" value="NZ_CP008887.1"/>
</dbReference>
<sequence length="199" mass="20917">MDETLVELSRYTPYAFAVAIVVFVLYLWLNRRKFRNVNVVAVAGVSTALVAVATRAINIPTPATGGYINLGDTMVMFVAMVFGPVIGTFAGGVGSALGDVISGYPGWAPVTLIIKGIEGLVVGYISQKFEGVGGLIVAGTVGGILMVSGYFLFEYYAFGFSNAYSELPGNLAQAVTGIIVGTGLANAIKKRYPEIESLL</sequence>
<dbReference type="GO" id="GO:0016020">
    <property type="term" value="C:membrane"/>
    <property type="evidence" value="ECO:0007669"/>
    <property type="project" value="InterPro"/>
</dbReference>
<keyword evidence="1" id="KW-0812">Transmembrane</keyword>
<feature type="transmembrane region" description="Helical" evidence="1">
    <location>
        <begin position="132"/>
        <end position="153"/>
    </location>
</feature>
<dbReference type="PANTHER" id="PTHR37815">
    <property type="entry name" value="UPF0397 PROTEIN BC_2624-RELATED"/>
    <property type="match status" value="1"/>
</dbReference>
<gene>
    <name evidence="2" type="ORF">TEU_02060</name>
</gene>
<evidence type="ECO:0000313" key="3">
    <source>
        <dbReference type="Proteomes" id="UP000029980"/>
    </source>
</evidence>
<proteinExistence type="predicted"/>
<keyword evidence="3" id="KW-1185">Reference proteome</keyword>
<dbReference type="Pfam" id="PF07155">
    <property type="entry name" value="ECF-ribofla_trS"/>
    <property type="match status" value="1"/>
</dbReference>
<dbReference type="PANTHER" id="PTHR37815:SF3">
    <property type="entry name" value="UPF0397 PROTEIN SPR0429"/>
    <property type="match status" value="1"/>
</dbReference>
<dbReference type="AlphaFoldDB" id="A0A097QRW9"/>
<dbReference type="STRING" id="1505907.TEU_02060"/>
<dbReference type="HOGENOM" id="CLU_084705_1_0_2"/>
<feature type="transmembrane region" description="Helical" evidence="1">
    <location>
        <begin position="74"/>
        <end position="94"/>
    </location>
</feature>
<name>A0A097QRW9_9EURY</name>
<organism evidence="2 3">
    <name type="scientific">Thermococcus eurythermalis</name>
    <dbReference type="NCBI Taxonomy" id="1505907"/>
    <lineage>
        <taxon>Archaea</taxon>
        <taxon>Methanobacteriati</taxon>
        <taxon>Methanobacteriota</taxon>
        <taxon>Thermococci</taxon>
        <taxon>Thermococcales</taxon>
        <taxon>Thermococcaceae</taxon>
        <taxon>Thermococcus</taxon>
    </lineage>
</organism>
<feature type="transmembrane region" description="Helical" evidence="1">
    <location>
        <begin position="36"/>
        <end position="54"/>
    </location>
</feature>
<dbReference type="InterPro" id="IPR009825">
    <property type="entry name" value="ECF_substrate-spec-like"/>
</dbReference>
<accession>A0A097QRW9</accession>
<keyword evidence="1" id="KW-0472">Membrane</keyword>
<dbReference type="GeneID" id="25152216"/>
<protein>
    <submittedName>
        <fullName evidence="2">Membrane protein</fullName>
    </submittedName>
</protein>
<dbReference type="KEGG" id="teu:TEU_02060"/>
<reference evidence="2 3" key="1">
    <citation type="journal article" date="2015" name="Int. J. Syst. Evol. Microbiol.">
        <title>Thermococcus eurythermalis sp. nov., a conditional piezophilic hyperthermophilic archaeon with a wide temperature range isolated from an oil-immersed chimney in the Guaymas Basin.</title>
        <authorList>
            <person name="Zhao W."/>
            <person name="Zeng X."/>
            <person name="Xiao X."/>
        </authorList>
    </citation>
    <scope>NUCLEOTIDE SEQUENCE [LARGE SCALE GENOMIC DNA]</scope>
    <source>
        <strain evidence="2 3">A501</strain>
    </source>
</reference>
<dbReference type="Proteomes" id="UP000029980">
    <property type="component" value="Chromosome"/>
</dbReference>
<feature type="transmembrane region" description="Helical" evidence="1">
    <location>
        <begin position="106"/>
        <end position="126"/>
    </location>
</feature>